<feature type="domain" description="Thioesterase" evidence="3">
    <location>
        <begin position="60"/>
        <end position="129"/>
    </location>
</feature>
<evidence type="ECO:0000256" key="2">
    <source>
        <dbReference type="ARBA" id="ARBA00022801"/>
    </source>
</evidence>
<evidence type="ECO:0000313" key="5">
    <source>
        <dbReference type="Proteomes" id="UP000630353"/>
    </source>
</evidence>
<keyword evidence="2" id="KW-0378">Hydrolase</keyword>
<comment type="similarity">
    <text evidence="1">Belongs to the thioesterase PaaI family.</text>
</comment>
<evidence type="ECO:0000313" key="4">
    <source>
        <dbReference type="EMBL" id="GHD58984.1"/>
    </source>
</evidence>
<organism evidence="4 5">
    <name type="scientific">Thalassobaculum fulvum</name>
    <dbReference type="NCBI Taxonomy" id="1633335"/>
    <lineage>
        <taxon>Bacteria</taxon>
        <taxon>Pseudomonadati</taxon>
        <taxon>Pseudomonadota</taxon>
        <taxon>Alphaproteobacteria</taxon>
        <taxon>Rhodospirillales</taxon>
        <taxon>Thalassobaculaceae</taxon>
        <taxon>Thalassobaculum</taxon>
    </lineage>
</organism>
<dbReference type="GO" id="GO:0047617">
    <property type="term" value="F:fatty acyl-CoA hydrolase activity"/>
    <property type="evidence" value="ECO:0007669"/>
    <property type="project" value="InterPro"/>
</dbReference>
<reference evidence="4" key="2">
    <citation type="submission" date="2020-09" db="EMBL/GenBank/DDBJ databases">
        <authorList>
            <person name="Sun Q."/>
            <person name="Kim S."/>
        </authorList>
    </citation>
    <scope>NUCLEOTIDE SEQUENCE</scope>
    <source>
        <strain evidence="4">KCTC 42651</strain>
    </source>
</reference>
<dbReference type="PANTHER" id="PTHR21660:SF1">
    <property type="entry name" value="ACYL-COENZYME A THIOESTERASE 13"/>
    <property type="match status" value="1"/>
</dbReference>
<evidence type="ECO:0000256" key="1">
    <source>
        <dbReference type="ARBA" id="ARBA00008324"/>
    </source>
</evidence>
<dbReference type="PANTHER" id="PTHR21660">
    <property type="entry name" value="THIOESTERASE SUPERFAMILY MEMBER-RELATED"/>
    <property type="match status" value="1"/>
</dbReference>
<name>A0A919CRF1_9PROT</name>
<dbReference type="NCBIfam" id="TIGR00369">
    <property type="entry name" value="unchar_dom_1"/>
    <property type="match status" value="1"/>
</dbReference>
<comment type="caution">
    <text evidence="4">The sequence shown here is derived from an EMBL/GenBank/DDBJ whole genome shotgun (WGS) entry which is preliminary data.</text>
</comment>
<dbReference type="Proteomes" id="UP000630353">
    <property type="component" value="Unassembled WGS sequence"/>
</dbReference>
<sequence>MVDVSVNAVLNAPNPTFAERVAGSFARQAFMGLLDARLAAVEPGACTIELPFRPELSQQHGFFHGGVVGTLADNACGYASFTLAPADSSILTVEYKLNLMAPAAGSVLVARGRVIRPGRTLIVAQADVSVRRGDGSEKPVATALATLMLMAGMADEPSAIAGKGDATS</sequence>
<proteinExistence type="inferred from homology"/>
<reference evidence="4" key="1">
    <citation type="journal article" date="2014" name="Int. J. Syst. Evol. Microbiol.">
        <title>Complete genome sequence of Corynebacterium casei LMG S-19264T (=DSM 44701T), isolated from a smear-ripened cheese.</title>
        <authorList>
            <consortium name="US DOE Joint Genome Institute (JGI-PGF)"/>
            <person name="Walter F."/>
            <person name="Albersmeier A."/>
            <person name="Kalinowski J."/>
            <person name="Ruckert C."/>
        </authorList>
    </citation>
    <scope>NUCLEOTIDE SEQUENCE</scope>
    <source>
        <strain evidence="4">KCTC 42651</strain>
    </source>
</reference>
<dbReference type="InterPro" id="IPR003736">
    <property type="entry name" value="PAAI_dom"/>
</dbReference>
<dbReference type="Pfam" id="PF03061">
    <property type="entry name" value="4HBT"/>
    <property type="match status" value="1"/>
</dbReference>
<evidence type="ECO:0000259" key="3">
    <source>
        <dbReference type="Pfam" id="PF03061"/>
    </source>
</evidence>
<dbReference type="RefSeq" id="WP_189993432.1">
    <property type="nucleotide sequence ID" value="NZ_BMZS01000010.1"/>
</dbReference>
<dbReference type="SUPFAM" id="SSF54637">
    <property type="entry name" value="Thioesterase/thiol ester dehydrase-isomerase"/>
    <property type="match status" value="1"/>
</dbReference>
<keyword evidence="5" id="KW-1185">Reference proteome</keyword>
<dbReference type="InterPro" id="IPR039298">
    <property type="entry name" value="ACOT13"/>
</dbReference>
<dbReference type="Gene3D" id="3.10.129.10">
    <property type="entry name" value="Hotdog Thioesterase"/>
    <property type="match status" value="1"/>
</dbReference>
<dbReference type="InterPro" id="IPR029069">
    <property type="entry name" value="HotDog_dom_sf"/>
</dbReference>
<accession>A0A919CRF1</accession>
<protein>
    <submittedName>
        <fullName evidence="4">Thioesterase</fullName>
    </submittedName>
</protein>
<dbReference type="AlphaFoldDB" id="A0A919CRF1"/>
<gene>
    <name evidence="4" type="ORF">GCM10017083_42770</name>
</gene>
<dbReference type="EMBL" id="BMZS01000010">
    <property type="protein sequence ID" value="GHD58984.1"/>
    <property type="molecule type" value="Genomic_DNA"/>
</dbReference>
<dbReference type="CDD" id="cd03443">
    <property type="entry name" value="PaaI_thioesterase"/>
    <property type="match status" value="1"/>
</dbReference>
<dbReference type="InterPro" id="IPR006683">
    <property type="entry name" value="Thioestr_dom"/>
</dbReference>